<comment type="caution">
    <text evidence="7">The sequence shown here is derived from an EMBL/GenBank/DDBJ whole genome shotgun (WGS) entry which is preliminary data.</text>
</comment>
<dbReference type="STRING" id="742725.HMPREF9450_00976"/>
<feature type="transmembrane region" description="Helical" evidence="5">
    <location>
        <begin position="131"/>
        <end position="149"/>
    </location>
</feature>
<name>G5H7D3_9BACT</name>
<dbReference type="Pfam" id="PF04138">
    <property type="entry name" value="GtrA_DPMS_TM"/>
    <property type="match status" value="1"/>
</dbReference>
<accession>G5H7D3</accession>
<evidence type="ECO:0000259" key="6">
    <source>
        <dbReference type="Pfam" id="PF04138"/>
    </source>
</evidence>
<keyword evidence="8" id="KW-1185">Reference proteome</keyword>
<keyword evidence="3 5" id="KW-1133">Transmembrane helix</keyword>
<feature type="transmembrane region" description="Helical" evidence="5">
    <location>
        <begin position="30"/>
        <end position="53"/>
    </location>
</feature>
<feature type="transmembrane region" description="Helical" evidence="5">
    <location>
        <begin position="65"/>
        <end position="86"/>
    </location>
</feature>
<dbReference type="GO" id="GO:0016020">
    <property type="term" value="C:membrane"/>
    <property type="evidence" value="ECO:0007669"/>
    <property type="project" value="UniProtKB-SubCell"/>
</dbReference>
<dbReference type="InterPro" id="IPR007267">
    <property type="entry name" value="GtrA_DPMS_TM"/>
</dbReference>
<sequence>MTPAQRLTKIVDFFYIRPVRAVIPLQTFRYAICGGVNLGLNWVLYAVLYNFILDKEIVRLGFVAISPYIAAFLVVFPITFVTGFWLQKHIAFKYSPLRGRTQLFRYLISVLGSVLLNYLLLKFFVEAVHLYPTPSQAVTSLLIIGYSYLMQKYFTFRGCES</sequence>
<dbReference type="GeneID" id="92816007"/>
<evidence type="ECO:0000313" key="8">
    <source>
        <dbReference type="Proteomes" id="UP000006008"/>
    </source>
</evidence>
<dbReference type="PATRIC" id="fig|742725.3.peg.1033"/>
<gene>
    <name evidence="7" type="ORF">HMPREF9450_00976</name>
</gene>
<evidence type="ECO:0000313" key="7">
    <source>
        <dbReference type="EMBL" id="EHB92772.1"/>
    </source>
</evidence>
<dbReference type="AlphaFoldDB" id="G5H7D3"/>
<evidence type="ECO:0000256" key="1">
    <source>
        <dbReference type="ARBA" id="ARBA00004141"/>
    </source>
</evidence>
<protein>
    <recommendedName>
        <fullName evidence="6">GtrA/DPMS transmembrane domain-containing protein</fullName>
    </recommendedName>
</protein>
<dbReference type="HOGENOM" id="CLU_136205_0_0_10"/>
<keyword evidence="2 5" id="KW-0812">Transmembrane</keyword>
<dbReference type="RefSeq" id="WP_009133782.1">
    <property type="nucleotide sequence ID" value="NZ_CP102250.1"/>
</dbReference>
<keyword evidence="4 5" id="KW-0472">Membrane</keyword>
<dbReference type="eggNOG" id="COG2246">
    <property type="taxonomic scope" value="Bacteria"/>
</dbReference>
<evidence type="ECO:0000256" key="4">
    <source>
        <dbReference type="ARBA" id="ARBA00023136"/>
    </source>
</evidence>
<dbReference type="Proteomes" id="UP000006008">
    <property type="component" value="Unassembled WGS sequence"/>
</dbReference>
<feature type="transmembrane region" description="Helical" evidence="5">
    <location>
        <begin position="106"/>
        <end position="125"/>
    </location>
</feature>
<evidence type="ECO:0000256" key="3">
    <source>
        <dbReference type="ARBA" id="ARBA00022989"/>
    </source>
</evidence>
<proteinExistence type="predicted"/>
<evidence type="ECO:0000256" key="2">
    <source>
        <dbReference type="ARBA" id="ARBA00022692"/>
    </source>
</evidence>
<organism evidence="7 8">
    <name type="scientific">Alistipes indistinctus YIT 12060</name>
    <dbReference type="NCBI Taxonomy" id="742725"/>
    <lineage>
        <taxon>Bacteria</taxon>
        <taxon>Pseudomonadati</taxon>
        <taxon>Bacteroidota</taxon>
        <taxon>Bacteroidia</taxon>
        <taxon>Bacteroidales</taxon>
        <taxon>Rikenellaceae</taxon>
        <taxon>Alistipes</taxon>
    </lineage>
</organism>
<dbReference type="OrthoDB" id="771485at2"/>
<feature type="domain" description="GtrA/DPMS transmembrane" evidence="6">
    <location>
        <begin position="29"/>
        <end position="156"/>
    </location>
</feature>
<comment type="subcellular location">
    <subcellularLocation>
        <location evidence="1">Membrane</location>
        <topology evidence="1">Multi-pass membrane protein</topology>
    </subcellularLocation>
</comment>
<dbReference type="GO" id="GO:0000271">
    <property type="term" value="P:polysaccharide biosynthetic process"/>
    <property type="evidence" value="ECO:0007669"/>
    <property type="project" value="InterPro"/>
</dbReference>
<evidence type="ECO:0000256" key="5">
    <source>
        <dbReference type="SAM" id="Phobius"/>
    </source>
</evidence>
<reference evidence="7 8" key="1">
    <citation type="submission" date="2011-08" db="EMBL/GenBank/DDBJ databases">
        <title>The Genome Sequence of Alistipes indistinctus YIT 12060.</title>
        <authorList>
            <consortium name="The Broad Institute Genome Sequencing Platform"/>
            <person name="Earl A."/>
            <person name="Ward D."/>
            <person name="Feldgarden M."/>
            <person name="Gevers D."/>
            <person name="Morotomi M."/>
            <person name="Young S.K."/>
            <person name="Zeng Q."/>
            <person name="Gargeya S."/>
            <person name="Fitzgerald M."/>
            <person name="Haas B."/>
            <person name="Abouelleil A."/>
            <person name="Alvarado L."/>
            <person name="Arachchi H.M."/>
            <person name="Berlin A."/>
            <person name="Brown A."/>
            <person name="Chapman S.B."/>
            <person name="Chen Z."/>
            <person name="Dunbar C."/>
            <person name="Freedman E."/>
            <person name="Gearin G."/>
            <person name="Gellesch M."/>
            <person name="Goldberg J."/>
            <person name="Griggs A."/>
            <person name="Gujja S."/>
            <person name="Heiman D."/>
            <person name="Howarth C."/>
            <person name="Larson L."/>
            <person name="Lui A."/>
            <person name="MacDonald P.J.P."/>
            <person name="Montmayeur A."/>
            <person name="Murphy C."/>
            <person name="Neiman D."/>
            <person name="Pearson M."/>
            <person name="Priest M."/>
            <person name="Roberts A."/>
            <person name="Saif S."/>
            <person name="Shea T."/>
            <person name="Shenoy N."/>
            <person name="Sisk P."/>
            <person name="Stolte C."/>
            <person name="Sykes S."/>
            <person name="Wortman J."/>
            <person name="Nusbaum C."/>
            <person name="Birren B."/>
        </authorList>
    </citation>
    <scope>NUCLEOTIDE SEQUENCE [LARGE SCALE GENOMIC DNA]</scope>
    <source>
        <strain evidence="7 8">YIT 12060</strain>
    </source>
</reference>
<dbReference type="EMBL" id="ADLD01000009">
    <property type="protein sequence ID" value="EHB92772.1"/>
    <property type="molecule type" value="Genomic_DNA"/>
</dbReference>